<keyword evidence="1" id="KW-0472">Membrane</keyword>
<keyword evidence="1" id="KW-1133">Transmembrane helix</keyword>
<dbReference type="InterPro" id="IPR007047">
    <property type="entry name" value="Flp_Fap"/>
</dbReference>
<accession>A0A7C3WHU4</accession>
<sequence>MDWHTFRKSEEGASSVEYGLLMAGIALAVIASILYLGQVVSTNFFKPAESLIR</sequence>
<comment type="caution">
    <text evidence="2">The sequence shown here is derived from an EMBL/GenBank/DDBJ whole genome shotgun (WGS) entry which is preliminary data.</text>
</comment>
<organism evidence="2">
    <name type="scientific">Desulfobacca acetoxidans</name>
    <dbReference type="NCBI Taxonomy" id="60893"/>
    <lineage>
        <taxon>Bacteria</taxon>
        <taxon>Pseudomonadati</taxon>
        <taxon>Thermodesulfobacteriota</taxon>
        <taxon>Desulfobaccia</taxon>
        <taxon>Desulfobaccales</taxon>
        <taxon>Desulfobaccaceae</taxon>
        <taxon>Desulfobacca</taxon>
    </lineage>
</organism>
<keyword evidence="1" id="KW-0812">Transmembrane</keyword>
<evidence type="ECO:0000256" key="1">
    <source>
        <dbReference type="SAM" id="Phobius"/>
    </source>
</evidence>
<proteinExistence type="predicted"/>
<evidence type="ECO:0000313" key="2">
    <source>
        <dbReference type="EMBL" id="HGB13731.1"/>
    </source>
</evidence>
<reference evidence="2" key="1">
    <citation type="journal article" date="2020" name="mSystems">
        <title>Genome- and Community-Level Interaction Insights into Carbon Utilization and Element Cycling Functions of Hydrothermarchaeota in Hydrothermal Sediment.</title>
        <authorList>
            <person name="Zhou Z."/>
            <person name="Liu Y."/>
            <person name="Xu W."/>
            <person name="Pan J."/>
            <person name="Luo Z.H."/>
            <person name="Li M."/>
        </authorList>
    </citation>
    <scope>NUCLEOTIDE SEQUENCE [LARGE SCALE GENOMIC DNA]</scope>
    <source>
        <strain evidence="2">SpSt-776</strain>
    </source>
</reference>
<gene>
    <name evidence="2" type="ORF">ENV62_00615</name>
</gene>
<protein>
    <submittedName>
        <fullName evidence="2">Flp family type IVb pilin</fullName>
    </submittedName>
</protein>
<dbReference type="Pfam" id="PF04964">
    <property type="entry name" value="Flp_Fap"/>
    <property type="match status" value="1"/>
</dbReference>
<dbReference type="EMBL" id="DTHB01000011">
    <property type="protein sequence ID" value="HGB13731.1"/>
    <property type="molecule type" value="Genomic_DNA"/>
</dbReference>
<feature type="transmembrane region" description="Helical" evidence="1">
    <location>
        <begin position="20"/>
        <end position="45"/>
    </location>
</feature>
<dbReference type="AlphaFoldDB" id="A0A7C3WHU4"/>
<name>A0A7C3WHU4_9BACT</name>